<evidence type="ECO:0000256" key="2">
    <source>
        <dbReference type="ARBA" id="ARBA00007801"/>
    </source>
</evidence>
<sequence length="537" mass="59492">MSGVSVRIIDKEPSYRVGRRGAGITPRTLEVFKMLGVLEGVLKLAHKPAQFQSYELPEGVKPSKTWSMSSTLEPTPACPFLNAVFLGQDQVEAILRERLKGFGYFVELGTKLLDFEQHADGVRATILSNDEKEGVKAKYIVGADGAKGIVRKRLGLSFLGEACTEDELVVSDVIVDGLDLEHVHMWTRGTAVTILVWPGQTETNVFSIQMSGEELDRQKVVSDPDELEFRRFFREQTGRADIYLGEIVWISEYVPNIRMVEELGKDRTFLVGDAAHAHSLIGGQGMNSSVQDSFNLGWKLSCVVLGVSSPELLSTYSEERLPVIAEMLNKPTELHTKAFKSNNLVDPSHWKRGKSLSQLGINYRWSSIVTEETPKTDDILHAYGQDGEGAVLLRAGDRAPNAPGLVDVEDKLTSERSLFEVFKYSAHTVLIFCRPAPEERSTVDEILQLTSHLPQRVQAVIVYPGAVEVPSGGGLGRLEADLVFWDQDGHAFREYHVPADKVHSVVVRPDGMVGAIVSSVPRLTQYFGTIFQLEVRT</sequence>
<dbReference type="Pfam" id="PF01494">
    <property type="entry name" value="FAD_binding_3"/>
    <property type="match status" value="1"/>
</dbReference>
<dbReference type="PANTHER" id="PTHR43004">
    <property type="entry name" value="TRK SYSTEM POTASSIUM UPTAKE PROTEIN"/>
    <property type="match status" value="1"/>
</dbReference>
<dbReference type="Proteomes" id="UP001219525">
    <property type="component" value="Unassembled WGS sequence"/>
</dbReference>
<dbReference type="EMBL" id="JARJCW010000045">
    <property type="protein sequence ID" value="KAJ7205005.1"/>
    <property type="molecule type" value="Genomic_DNA"/>
</dbReference>
<accession>A0AAD6Y730</accession>
<comment type="cofactor">
    <cofactor evidence="1">
        <name>FAD</name>
        <dbReference type="ChEBI" id="CHEBI:57692"/>
    </cofactor>
</comment>
<keyword evidence="3" id="KW-0285">Flavoprotein</keyword>
<evidence type="ECO:0000256" key="4">
    <source>
        <dbReference type="ARBA" id="ARBA00022827"/>
    </source>
</evidence>
<dbReference type="Gene3D" id="3.30.70.2450">
    <property type="match status" value="1"/>
</dbReference>
<dbReference type="PRINTS" id="PR00420">
    <property type="entry name" value="RNGMNOXGNASE"/>
</dbReference>
<keyword evidence="4" id="KW-0274">FAD</keyword>
<dbReference type="InterPro" id="IPR036188">
    <property type="entry name" value="FAD/NAD-bd_sf"/>
</dbReference>
<dbReference type="SUPFAM" id="SSF52833">
    <property type="entry name" value="Thioredoxin-like"/>
    <property type="match status" value="1"/>
</dbReference>
<protein>
    <submittedName>
        <fullName evidence="7">FAD binding domain-containing protein</fullName>
    </submittedName>
</protein>
<dbReference type="InterPro" id="IPR002938">
    <property type="entry name" value="FAD-bd"/>
</dbReference>
<dbReference type="InterPro" id="IPR038220">
    <property type="entry name" value="PHOX_C_sf"/>
</dbReference>
<evidence type="ECO:0000256" key="5">
    <source>
        <dbReference type="ARBA" id="ARBA00023002"/>
    </source>
</evidence>
<dbReference type="InterPro" id="IPR050641">
    <property type="entry name" value="RIFMO-like"/>
</dbReference>
<comment type="similarity">
    <text evidence="2">Belongs to the PheA/TfdB FAD monooxygenase family.</text>
</comment>
<dbReference type="InterPro" id="IPR036249">
    <property type="entry name" value="Thioredoxin-like_sf"/>
</dbReference>
<gene>
    <name evidence="7" type="ORF">GGX14DRAFT_569156</name>
</gene>
<organism evidence="7 8">
    <name type="scientific">Mycena pura</name>
    <dbReference type="NCBI Taxonomy" id="153505"/>
    <lineage>
        <taxon>Eukaryota</taxon>
        <taxon>Fungi</taxon>
        <taxon>Dikarya</taxon>
        <taxon>Basidiomycota</taxon>
        <taxon>Agaricomycotina</taxon>
        <taxon>Agaricomycetes</taxon>
        <taxon>Agaricomycetidae</taxon>
        <taxon>Agaricales</taxon>
        <taxon>Marasmiineae</taxon>
        <taxon>Mycenaceae</taxon>
        <taxon>Mycena</taxon>
    </lineage>
</organism>
<proteinExistence type="inferred from homology"/>
<dbReference type="Gene3D" id="3.50.50.60">
    <property type="entry name" value="FAD/NAD(P)-binding domain"/>
    <property type="match status" value="1"/>
</dbReference>
<dbReference type="AlphaFoldDB" id="A0AAD6Y730"/>
<keyword evidence="5" id="KW-0560">Oxidoreductase</keyword>
<feature type="domain" description="FAD-binding" evidence="6">
    <location>
        <begin position="2"/>
        <end position="328"/>
    </location>
</feature>
<keyword evidence="8" id="KW-1185">Reference proteome</keyword>
<evidence type="ECO:0000256" key="1">
    <source>
        <dbReference type="ARBA" id="ARBA00001974"/>
    </source>
</evidence>
<dbReference type="SUPFAM" id="SSF51905">
    <property type="entry name" value="FAD/NAD(P)-binding domain"/>
    <property type="match status" value="1"/>
</dbReference>
<dbReference type="GO" id="GO:0071949">
    <property type="term" value="F:FAD binding"/>
    <property type="evidence" value="ECO:0007669"/>
    <property type="project" value="InterPro"/>
</dbReference>
<name>A0AAD6Y730_9AGAR</name>
<dbReference type="Gene3D" id="3.40.30.20">
    <property type="match status" value="1"/>
</dbReference>
<evidence type="ECO:0000256" key="3">
    <source>
        <dbReference type="ARBA" id="ARBA00022630"/>
    </source>
</evidence>
<evidence type="ECO:0000259" key="6">
    <source>
        <dbReference type="Pfam" id="PF01494"/>
    </source>
</evidence>
<reference evidence="7" key="1">
    <citation type="submission" date="2023-03" db="EMBL/GenBank/DDBJ databases">
        <title>Massive genome expansion in bonnet fungi (Mycena s.s.) driven by repeated elements and novel gene families across ecological guilds.</title>
        <authorList>
            <consortium name="Lawrence Berkeley National Laboratory"/>
            <person name="Harder C.B."/>
            <person name="Miyauchi S."/>
            <person name="Viragh M."/>
            <person name="Kuo A."/>
            <person name="Thoen E."/>
            <person name="Andreopoulos B."/>
            <person name="Lu D."/>
            <person name="Skrede I."/>
            <person name="Drula E."/>
            <person name="Henrissat B."/>
            <person name="Morin E."/>
            <person name="Kohler A."/>
            <person name="Barry K."/>
            <person name="LaButti K."/>
            <person name="Morin E."/>
            <person name="Salamov A."/>
            <person name="Lipzen A."/>
            <person name="Mereny Z."/>
            <person name="Hegedus B."/>
            <person name="Baldrian P."/>
            <person name="Stursova M."/>
            <person name="Weitz H."/>
            <person name="Taylor A."/>
            <person name="Grigoriev I.V."/>
            <person name="Nagy L.G."/>
            <person name="Martin F."/>
            <person name="Kauserud H."/>
        </authorList>
    </citation>
    <scope>NUCLEOTIDE SEQUENCE</scope>
    <source>
        <strain evidence="7">9144</strain>
    </source>
</reference>
<evidence type="ECO:0000313" key="7">
    <source>
        <dbReference type="EMBL" id="KAJ7205005.1"/>
    </source>
</evidence>
<dbReference type="GO" id="GO:0016709">
    <property type="term" value="F:oxidoreductase activity, acting on paired donors, with incorporation or reduction of molecular oxygen, NAD(P)H as one donor, and incorporation of one atom of oxygen"/>
    <property type="evidence" value="ECO:0007669"/>
    <property type="project" value="UniProtKB-ARBA"/>
</dbReference>
<comment type="caution">
    <text evidence="7">The sequence shown here is derived from an EMBL/GenBank/DDBJ whole genome shotgun (WGS) entry which is preliminary data.</text>
</comment>
<dbReference type="PANTHER" id="PTHR43004:SF19">
    <property type="entry name" value="BINDING MONOOXYGENASE, PUTATIVE (JCVI)-RELATED"/>
    <property type="match status" value="1"/>
</dbReference>
<evidence type="ECO:0000313" key="8">
    <source>
        <dbReference type="Proteomes" id="UP001219525"/>
    </source>
</evidence>